<dbReference type="Proteomes" id="UP000292855">
    <property type="component" value="Unassembled WGS sequence"/>
</dbReference>
<dbReference type="Gene3D" id="3.40.1420.30">
    <property type="match status" value="1"/>
</dbReference>
<proteinExistence type="predicted"/>
<organism evidence="3 4">
    <name type="scientific">Sphingobacterium corticibacterium</name>
    <dbReference type="NCBI Taxonomy" id="2484746"/>
    <lineage>
        <taxon>Bacteria</taxon>
        <taxon>Pseudomonadati</taxon>
        <taxon>Bacteroidota</taxon>
        <taxon>Sphingobacteriia</taxon>
        <taxon>Sphingobacteriales</taxon>
        <taxon>Sphingobacteriaceae</taxon>
        <taxon>Sphingobacterium</taxon>
    </lineage>
</organism>
<evidence type="ECO:0000313" key="3">
    <source>
        <dbReference type="EMBL" id="RZF62741.1"/>
    </source>
</evidence>
<dbReference type="InterPro" id="IPR021533">
    <property type="entry name" value="PepSY-like"/>
</dbReference>
<evidence type="ECO:0000256" key="1">
    <source>
        <dbReference type="SAM" id="SignalP"/>
    </source>
</evidence>
<dbReference type="OrthoDB" id="710080at2"/>
<keyword evidence="4" id="KW-1185">Reference proteome</keyword>
<feature type="chain" id="PRO_5020558921" description="Putative beta-lactamase-inhibitor-like PepSY-like domain-containing protein" evidence="1">
    <location>
        <begin position="23"/>
        <end position="147"/>
    </location>
</feature>
<reference evidence="3 4" key="1">
    <citation type="submission" date="2019-02" db="EMBL/GenBank/DDBJ databases">
        <authorList>
            <person name="Li Y."/>
        </authorList>
    </citation>
    <scope>NUCLEOTIDE SEQUENCE [LARGE SCALE GENOMIC DNA]</scope>
    <source>
        <strain evidence="3 4">30C10-4-7</strain>
    </source>
</reference>
<sequence>MKTLLKITVMIWLLFIVSNASAQDKVISFAKLPFKAQTFVKKHFSENDVTTVIMDTEYLIKKEYEVRLKNGSKIEFNSDGEWEKIEMKGVALPIQVIPLAISQYIHKSFPNTFVKEVKKQKNGYEVEISNGLDLEFSKKGEFIRVDD</sequence>
<feature type="signal peptide" evidence="1">
    <location>
        <begin position="1"/>
        <end position="22"/>
    </location>
</feature>
<evidence type="ECO:0000313" key="4">
    <source>
        <dbReference type="Proteomes" id="UP000292855"/>
    </source>
</evidence>
<evidence type="ECO:0000259" key="2">
    <source>
        <dbReference type="Pfam" id="PF11396"/>
    </source>
</evidence>
<comment type="caution">
    <text evidence="3">The sequence shown here is derived from an EMBL/GenBank/DDBJ whole genome shotgun (WGS) entry which is preliminary data.</text>
</comment>
<keyword evidence="1" id="KW-0732">Signal</keyword>
<dbReference type="Pfam" id="PF11396">
    <property type="entry name" value="PepSY_like"/>
    <property type="match status" value="1"/>
</dbReference>
<dbReference type="SUPFAM" id="SSF160574">
    <property type="entry name" value="BT0923-like"/>
    <property type="match status" value="1"/>
</dbReference>
<feature type="domain" description="Putative beta-lactamase-inhibitor-like PepSY-like" evidence="2">
    <location>
        <begin position="62"/>
        <end position="143"/>
    </location>
</feature>
<name>A0A4Q6XS22_9SPHI</name>
<gene>
    <name evidence="3" type="ORF">EWE74_08115</name>
</gene>
<dbReference type="AlphaFoldDB" id="A0A4Q6XS22"/>
<dbReference type="RefSeq" id="WP_130140966.1">
    <property type="nucleotide sequence ID" value="NZ_SGIT01000001.1"/>
</dbReference>
<accession>A0A4Q6XS22</accession>
<protein>
    <recommendedName>
        <fullName evidence="2">Putative beta-lactamase-inhibitor-like PepSY-like domain-containing protein</fullName>
    </recommendedName>
</protein>
<dbReference type="EMBL" id="SGIT01000001">
    <property type="protein sequence ID" value="RZF62741.1"/>
    <property type="molecule type" value="Genomic_DNA"/>
</dbReference>